<feature type="chain" id="PRO_5029937154" description="Carboxypeptidase" evidence="10">
    <location>
        <begin position="23"/>
        <end position="644"/>
    </location>
</feature>
<evidence type="ECO:0000256" key="9">
    <source>
        <dbReference type="ARBA" id="ARBA00023180"/>
    </source>
</evidence>
<evidence type="ECO:0000256" key="8">
    <source>
        <dbReference type="ARBA" id="ARBA00023157"/>
    </source>
</evidence>
<keyword evidence="4 10" id="KW-0121">Carboxypeptidase</keyword>
<dbReference type="PROSITE" id="PS51257">
    <property type="entry name" value="PROKAR_LIPOPROTEIN"/>
    <property type="match status" value="1"/>
</dbReference>
<evidence type="ECO:0000256" key="3">
    <source>
        <dbReference type="ARBA" id="ARBA00022525"/>
    </source>
</evidence>
<dbReference type="GO" id="GO:0005773">
    <property type="term" value="C:vacuole"/>
    <property type="evidence" value="ECO:0007669"/>
    <property type="project" value="TreeGrafter"/>
</dbReference>
<keyword evidence="9" id="KW-0325">Glycoprotein</keyword>
<dbReference type="GO" id="GO:0005576">
    <property type="term" value="C:extracellular region"/>
    <property type="evidence" value="ECO:0007669"/>
    <property type="project" value="UniProtKB-SubCell"/>
</dbReference>
<evidence type="ECO:0000256" key="1">
    <source>
        <dbReference type="ARBA" id="ARBA00004613"/>
    </source>
</evidence>
<dbReference type="Gramene" id="QL04p010336:mrna">
    <property type="protein sequence ID" value="QL04p010336:mrna"/>
    <property type="gene ID" value="QL04p010336"/>
</dbReference>
<evidence type="ECO:0000256" key="2">
    <source>
        <dbReference type="ARBA" id="ARBA00009431"/>
    </source>
</evidence>
<dbReference type="GO" id="GO:0006508">
    <property type="term" value="P:proteolysis"/>
    <property type="evidence" value="ECO:0007669"/>
    <property type="project" value="UniProtKB-KW"/>
</dbReference>
<dbReference type="GO" id="GO:0004185">
    <property type="term" value="F:serine-type carboxypeptidase activity"/>
    <property type="evidence" value="ECO:0007669"/>
    <property type="project" value="UniProtKB-UniRule"/>
</dbReference>
<keyword evidence="12" id="KW-1185">Reference proteome</keyword>
<evidence type="ECO:0000256" key="6">
    <source>
        <dbReference type="ARBA" id="ARBA00022729"/>
    </source>
</evidence>
<organism evidence="11 12">
    <name type="scientific">Quercus lobata</name>
    <name type="common">Valley oak</name>
    <dbReference type="NCBI Taxonomy" id="97700"/>
    <lineage>
        <taxon>Eukaryota</taxon>
        <taxon>Viridiplantae</taxon>
        <taxon>Streptophyta</taxon>
        <taxon>Embryophyta</taxon>
        <taxon>Tracheophyta</taxon>
        <taxon>Spermatophyta</taxon>
        <taxon>Magnoliopsida</taxon>
        <taxon>eudicotyledons</taxon>
        <taxon>Gunneridae</taxon>
        <taxon>Pentapetalae</taxon>
        <taxon>rosids</taxon>
        <taxon>fabids</taxon>
        <taxon>Fagales</taxon>
        <taxon>Fagaceae</taxon>
        <taxon>Quercus</taxon>
    </lineage>
</organism>
<comment type="subcellular location">
    <subcellularLocation>
        <location evidence="1">Secreted</location>
    </subcellularLocation>
</comment>
<dbReference type="OMA" id="YVIAYMN"/>
<dbReference type="Gene3D" id="3.40.50.11320">
    <property type="match status" value="1"/>
</dbReference>
<evidence type="ECO:0000256" key="7">
    <source>
        <dbReference type="ARBA" id="ARBA00022801"/>
    </source>
</evidence>
<dbReference type="InterPro" id="IPR018202">
    <property type="entry name" value="Ser_caboxypep_ser_AS"/>
</dbReference>
<reference evidence="11" key="2">
    <citation type="submission" date="2021-01" db="UniProtKB">
        <authorList>
            <consortium name="EnsemblPlants"/>
        </authorList>
    </citation>
    <scope>IDENTIFICATION</scope>
</reference>
<keyword evidence="8" id="KW-1015">Disulfide bond</keyword>
<evidence type="ECO:0000313" key="12">
    <source>
        <dbReference type="Proteomes" id="UP000594261"/>
    </source>
</evidence>
<comment type="similarity">
    <text evidence="2 10">Belongs to the peptidase S10 family.</text>
</comment>
<feature type="signal peptide" evidence="10">
    <location>
        <begin position="1"/>
        <end position="22"/>
    </location>
</feature>
<dbReference type="InterPro" id="IPR029058">
    <property type="entry name" value="AB_hydrolase_fold"/>
</dbReference>
<dbReference type="Gene3D" id="6.10.250.940">
    <property type="match status" value="1"/>
</dbReference>
<dbReference type="PROSITE" id="PS00131">
    <property type="entry name" value="CARBOXYPEPT_SER_SER"/>
    <property type="match status" value="1"/>
</dbReference>
<dbReference type="Gene3D" id="3.40.50.1820">
    <property type="entry name" value="alpha/beta hydrolase"/>
    <property type="match status" value="1"/>
</dbReference>
<dbReference type="AlphaFoldDB" id="A0A7N2LDQ5"/>
<sequence length="644" mass="72711">MESKLFCWILLSLLILSCFVSQTNEKMQGQTLVYLYKSRLKQNFGVDTSLFKVINHVNEANVHPQVGLKEEDRIERLPGQPLANFSQYGGYVTVHKSAGRALYYYFVEAHHSKNSLPLLLWLNGGPGCSSLAGALLELGPFRVHSDGKTLYTNKFSWNYAANVLFLESPAGVGFSYSNTTSDYDKSGDSRTAADNYVFLVNWLERFPEYKDRDFYISGESYAGHYVPQLAHTILYHNKKANKTIINLKGSILVVNPRKKESVDLELARGRISKFYWLVAIRSRAWGLIGNAVINDETDEQGMVDYFGSHAIISDQDVYQIHKYCDFSPNATTQSRECEASYGALEDNIIDINVYNIYAPMCFSSDVTTRPKKASILEFDPCSTNYMYVYLNRPEVQEALHANVTKLTHDWELCGDTIQVWRDSPSTIIPLLKEFMSSGIRVWIFSQNPKQVEVASDFCATALRFLIIGTIRSRSTAANMILAQLQSELVRGFGIPASSSLPSLVPPRCLRFFFSSITGATQELDPTMTNRRLRQHTSLPTDDANWVLSPLRRSGRLLAHSMRSGDIDGRVPVTSTKYSINKMKLPVKIAWHPWFLNKEVGGYTQVYEGDLTFATVREAGHQVPSYQPARALSLIKHFLEGKPLH</sequence>
<dbReference type="Pfam" id="PF00450">
    <property type="entry name" value="Peptidase_S10"/>
    <property type="match status" value="3"/>
</dbReference>
<dbReference type="InParanoid" id="A0A7N2LDQ5"/>
<evidence type="ECO:0000256" key="5">
    <source>
        <dbReference type="ARBA" id="ARBA00022670"/>
    </source>
</evidence>
<keyword evidence="6 10" id="KW-0732">Signal</keyword>
<dbReference type="PANTHER" id="PTHR11802:SF132">
    <property type="entry name" value="SERINE CARBOXYPEPTIDASE-LIKE 36-RELATED"/>
    <property type="match status" value="1"/>
</dbReference>
<keyword evidence="5 10" id="KW-0645">Protease</keyword>
<evidence type="ECO:0000313" key="11">
    <source>
        <dbReference type="EnsemblPlants" id="QL04p010336:mrna"/>
    </source>
</evidence>
<dbReference type="EnsemblPlants" id="QL04p010336:mrna">
    <property type="protein sequence ID" value="QL04p010336:mrna"/>
    <property type="gene ID" value="QL04p010336"/>
</dbReference>
<protein>
    <recommendedName>
        <fullName evidence="10">Carboxypeptidase</fullName>
        <ecNumber evidence="10">3.4.16.-</ecNumber>
    </recommendedName>
</protein>
<dbReference type="PRINTS" id="PR00724">
    <property type="entry name" value="CRBOXYPTASEC"/>
</dbReference>
<dbReference type="InterPro" id="IPR001563">
    <property type="entry name" value="Peptidase_S10"/>
</dbReference>
<accession>A0A7N2LDQ5</accession>
<proteinExistence type="inferred from homology"/>
<dbReference type="FunFam" id="3.40.50.1820:FF:000030">
    <property type="entry name" value="Carboxypeptidase"/>
    <property type="match status" value="1"/>
</dbReference>
<keyword evidence="3" id="KW-0964">Secreted</keyword>
<dbReference type="EC" id="3.4.16.-" evidence="10"/>
<dbReference type="SUPFAM" id="SSF53474">
    <property type="entry name" value="alpha/beta-Hydrolases"/>
    <property type="match status" value="2"/>
</dbReference>
<dbReference type="Proteomes" id="UP000594261">
    <property type="component" value="Chromosome 4"/>
</dbReference>
<dbReference type="PANTHER" id="PTHR11802">
    <property type="entry name" value="SERINE PROTEASE FAMILY S10 SERINE CARBOXYPEPTIDASE"/>
    <property type="match status" value="1"/>
</dbReference>
<dbReference type="FunCoup" id="A0A7N2LDQ5">
    <property type="interactions" value="101"/>
</dbReference>
<dbReference type="EMBL" id="LRBV02000004">
    <property type="status" value="NOT_ANNOTATED_CDS"/>
    <property type="molecule type" value="Genomic_DNA"/>
</dbReference>
<dbReference type="FunFam" id="3.40.50.11320:FF:000002">
    <property type="entry name" value="Carboxypeptidase"/>
    <property type="match status" value="1"/>
</dbReference>
<keyword evidence="7 10" id="KW-0378">Hydrolase</keyword>
<evidence type="ECO:0000256" key="4">
    <source>
        <dbReference type="ARBA" id="ARBA00022645"/>
    </source>
</evidence>
<evidence type="ECO:0000256" key="10">
    <source>
        <dbReference type="RuleBase" id="RU361156"/>
    </source>
</evidence>
<reference evidence="11 12" key="1">
    <citation type="journal article" date="2016" name="G3 (Bethesda)">
        <title>First Draft Assembly and Annotation of the Genome of a California Endemic Oak Quercus lobata Nee (Fagaceae).</title>
        <authorList>
            <person name="Sork V.L."/>
            <person name="Fitz-Gibbon S.T."/>
            <person name="Puiu D."/>
            <person name="Crepeau M."/>
            <person name="Gugger P.F."/>
            <person name="Sherman R."/>
            <person name="Stevens K."/>
            <person name="Langley C.H."/>
            <person name="Pellegrini M."/>
            <person name="Salzberg S.L."/>
        </authorList>
    </citation>
    <scope>NUCLEOTIDE SEQUENCE [LARGE SCALE GENOMIC DNA]</scope>
    <source>
        <strain evidence="11 12">cv. SW786</strain>
    </source>
</reference>
<name>A0A7N2LDQ5_QUELO</name>